<dbReference type="Gene3D" id="3.30.1310.10">
    <property type="entry name" value="Nucleoid-associated protein YbaB-like domain"/>
    <property type="match status" value="1"/>
</dbReference>
<reference evidence="1 2" key="1">
    <citation type="submission" date="2021-01" db="EMBL/GenBank/DDBJ databases">
        <title>Whole genome shotgun sequence of Plantactinospora mayteni NBRC 109088.</title>
        <authorList>
            <person name="Komaki H."/>
            <person name="Tamura T."/>
        </authorList>
    </citation>
    <scope>NUCLEOTIDE SEQUENCE [LARGE SCALE GENOMIC DNA]</scope>
    <source>
        <strain evidence="1 2">NBRC 109088</strain>
    </source>
</reference>
<dbReference type="SUPFAM" id="SSF82607">
    <property type="entry name" value="YbaB-like"/>
    <property type="match status" value="1"/>
</dbReference>
<gene>
    <name evidence="1" type="ORF">Pma05_69070</name>
</gene>
<proteinExistence type="predicted"/>
<dbReference type="InterPro" id="IPR036894">
    <property type="entry name" value="YbaB-like_sf"/>
</dbReference>
<evidence type="ECO:0000313" key="1">
    <source>
        <dbReference type="EMBL" id="GIH00335.1"/>
    </source>
</evidence>
<dbReference type="EMBL" id="BONX01000052">
    <property type="protein sequence ID" value="GIH00335.1"/>
    <property type="molecule type" value="Genomic_DNA"/>
</dbReference>
<sequence length="136" mass="14811">MTVDGEQVAALRARAEQLTAQLRQASSALGDISTRVQAVTVTATSADRSITATVGPDGRLRRLELTPQVFEHADARQLAEEIEATIRVAAEEAERRVLDTCSPYVSEESLTAFRNNDFNGAIRRMVEQLPGEDAGR</sequence>
<name>A0ABQ4F095_9ACTN</name>
<dbReference type="RefSeq" id="WP_203861657.1">
    <property type="nucleotide sequence ID" value="NZ_BAAAZQ010000022.1"/>
</dbReference>
<organism evidence="1 2">
    <name type="scientific">Plantactinospora mayteni</name>
    <dbReference type="NCBI Taxonomy" id="566021"/>
    <lineage>
        <taxon>Bacteria</taxon>
        <taxon>Bacillati</taxon>
        <taxon>Actinomycetota</taxon>
        <taxon>Actinomycetes</taxon>
        <taxon>Micromonosporales</taxon>
        <taxon>Micromonosporaceae</taxon>
        <taxon>Plantactinospora</taxon>
    </lineage>
</organism>
<dbReference type="Proteomes" id="UP000621500">
    <property type="component" value="Unassembled WGS sequence"/>
</dbReference>
<evidence type="ECO:0000313" key="2">
    <source>
        <dbReference type="Proteomes" id="UP000621500"/>
    </source>
</evidence>
<comment type="caution">
    <text evidence="1">The sequence shown here is derived from an EMBL/GenBank/DDBJ whole genome shotgun (WGS) entry which is preliminary data.</text>
</comment>
<dbReference type="InterPro" id="IPR004401">
    <property type="entry name" value="YbaB/EbfC"/>
</dbReference>
<dbReference type="Pfam" id="PF02575">
    <property type="entry name" value="YbaB_DNA_bd"/>
    <property type="match status" value="1"/>
</dbReference>
<keyword evidence="2" id="KW-1185">Reference proteome</keyword>
<protein>
    <recommendedName>
        <fullName evidence="3">YbaB/EbfC family DNA-binding protein</fullName>
    </recommendedName>
</protein>
<accession>A0ABQ4F095</accession>
<evidence type="ECO:0008006" key="3">
    <source>
        <dbReference type="Google" id="ProtNLM"/>
    </source>
</evidence>